<dbReference type="RefSeq" id="WP_068927970.1">
    <property type="nucleotide sequence ID" value="NZ_BMQP01000012.1"/>
</dbReference>
<dbReference type="InterPro" id="IPR036866">
    <property type="entry name" value="RibonucZ/Hydroxyglut_hydro"/>
</dbReference>
<dbReference type="EMBL" id="BOOI01000002">
    <property type="protein sequence ID" value="GIH82019.1"/>
    <property type="molecule type" value="Genomic_DNA"/>
</dbReference>
<dbReference type="OrthoDB" id="3204284at2"/>
<sequence length="259" mass="27330">MKITATHIGTATVLLEIGGLRLLTDPVFDPAPAEYDYGPVVLRSTAGPAIEAGDLPPVDAVLLSHDEHYDNLDTIGRTLLDGRPVLTTVSGAGRLGGGAVGLEPWTTHELTVGGTTLRITGTPGVHGPFGDVTGFVVEEPGEEEALYISGDTVYFDELDEIGRRFTVGTALLHLGAPRIQNFGGGELICMDGAQGAALTRSLRARRVCPIHYTSWEHFTEDREQVTACFTAAGLADRLHWLTPGVPEVLDPAGPSGPTA</sequence>
<evidence type="ECO:0000256" key="1">
    <source>
        <dbReference type="ARBA" id="ARBA00022801"/>
    </source>
</evidence>
<evidence type="ECO:0000259" key="2">
    <source>
        <dbReference type="Pfam" id="PF12706"/>
    </source>
</evidence>
<dbReference type="PANTHER" id="PTHR43546:SF9">
    <property type="entry name" value="L-ASCORBATE-6-PHOSPHATE LACTONASE ULAG-RELATED"/>
    <property type="match status" value="1"/>
</dbReference>
<feature type="domain" description="Metallo-beta-lactamase" evidence="2">
    <location>
        <begin position="21"/>
        <end position="212"/>
    </location>
</feature>
<dbReference type="Gene3D" id="3.60.15.10">
    <property type="entry name" value="Ribonuclease Z/Hydroxyacylglutathione hydrolase-like"/>
    <property type="match status" value="1"/>
</dbReference>
<comment type="caution">
    <text evidence="3">The sequence shown here is derived from an EMBL/GenBank/DDBJ whole genome shotgun (WGS) entry which is preliminary data.</text>
</comment>
<reference evidence="3" key="1">
    <citation type="submission" date="2021-01" db="EMBL/GenBank/DDBJ databases">
        <title>Whole genome shotgun sequence of Planobispora rosea NBRC 15558.</title>
        <authorList>
            <person name="Komaki H."/>
            <person name="Tamura T."/>
        </authorList>
    </citation>
    <scope>NUCLEOTIDE SEQUENCE</scope>
    <source>
        <strain evidence="3">NBRC 15558</strain>
    </source>
</reference>
<dbReference type="Proteomes" id="UP000655044">
    <property type="component" value="Unassembled WGS sequence"/>
</dbReference>
<dbReference type="SUPFAM" id="SSF56281">
    <property type="entry name" value="Metallo-hydrolase/oxidoreductase"/>
    <property type="match status" value="1"/>
</dbReference>
<dbReference type="PANTHER" id="PTHR43546">
    <property type="entry name" value="UPF0173 METAL-DEPENDENT HYDROLASE MJ1163-RELATED"/>
    <property type="match status" value="1"/>
</dbReference>
<gene>
    <name evidence="3" type="ORF">Pro02_04270</name>
</gene>
<organism evidence="3 4">
    <name type="scientific">Planobispora rosea</name>
    <dbReference type="NCBI Taxonomy" id="35762"/>
    <lineage>
        <taxon>Bacteria</taxon>
        <taxon>Bacillati</taxon>
        <taxon>Actinomycetota</taxon>
        <taxon>Actinomycetes</taxon>
        <taxon>Streptosporangiales</taxon>
        <taxon>Streptosporangiaceae</taxon>
        <taxon>Planobispora</taxon>
    </lineage>
</organism>
<accession>A0A8J3RVJ7</accession>
<dbReference type="AlphaFoldDB" id="A0A8J3RVJ7"/>
<evidence type="ECO:0000313" key="3">
    <source>
        <dbReference type="EMBL" id="GIH82019.1"/>
    </source>
</evidence>
<dbReference type="InterPro" id="IPR050114">
    <property type="entry name" value="UPF0173_UPF0282_UlaG_hydrolase"/>
</dbReference>
<name>A0A8J3RVJ7_PLARO</name>
<keyword evidence="1" id="KW-0378">Hydrolase</keyword>
<protein>
    <submittedName>
        <fullName evidence="3">MBL fold metallo-hydrolase</fullName>
    </submittedName>
</protein>
<dbReference type="InterPro" id="IPR001279">
    <property type="entry name" value="Metallo-B-lactamas"/>
</dbReference>
<dbReference type="GO" id="GO:0016787">
    <property type="term" value="F:hydrolase activity"/>
    <property type="evidence" value="ECO:0007669"/>
    <property type="project" value="UniProtKB-KW"/>
</dbReference>
<proteinExistence type="predicted"/>
<evidence type="ECO:0000313" key="4">
    <source>
        <dbReference type="Proteomes" id="UP000655044"/>
    </source>
</evidence>
<dbReference type="Pfam" id="PF12706">
    <property type="entry name" value="Lactamase_B_2"/>
    <property type="match status" value="1"/>
</dbReference>
<keyword evidence="4" id="KW-1185">Reference proteome</keyword>